<accession>A0ABQ6F0N3</accession>
<name>A0ABQ6F0N3_9VIBR</name>
<organism evidence="1 2">
    <name type="scientific">Vibrio zhanjiangensis</name>
    <dbReference type="NCBI Taxonomy" id="1046128"/>
    <lineage>
        <taxon>Bacteria</taxon>
        <taxon>Pseudomonadati</taxon>
        <taxon>Pseudomonadota</taxon>
        <taxon>Gammaproteobacteria</taxon>
        <taxon>Vibrionales</taxon>
        <taxon>Vibrionaceae</taxon>
        <taxon>Vibrio</taxon>
    </lineage>
</organism>
<dbReference type="EMBL" id="BSPW01000038">
    <property type="protein sequence ID" value="GLT18282.1"/>
    <property type="molecule type" value="Genomic_DNA"/>
</dbReference>
<evidence type="ECO:0000313" key="2">
    <source>
        <dbReference type="Proteomes" id="UP001157138"/>
    </source>
</evidence>
<keyword evidence="2" id="KW-1185">Reference proteome</keyword>
<reference evidence="2" key="1">
    <citation type="journal article" date="2019" name="Int. J. Syst. Evol. Microbiol.">
        <title>The Global Catalogue of Microorganisms (GCM) 10K type strain sequencing project: providing services to taxonomists for standard genome sequencing and annotation.</title>
        <authorList>
            <consortium name="The Broad Institute Genomics Platform"/>
            <consortium name="The Broad Institute Genome Sequencing Center for Infectious Disease"/>
            <person name="Wu L."/>
            <person name="Ma J."/>
        </authorList>
    </citation>
    <scope>NUCLEOTIDE SEQUENCE [LARGE SCALE GENOMIC DNA]</scope>
    <source>
        <strain evidence="2">NBRC 108723</strain>
    </source>
</reference>
<evidence type="ECO:0000313" key="1">
    <source>
        <dbReference type="EMBL" id="GLT18282.1"/>
    </source>
</evidence>
<proteinExistence type="predicted"/>
<dbReference type="Proteomes" id="UP001157138">
    <property type="component" value="Unassembled WGS sequence"/>
</dbReference>
<dbReference type="Gene3D" id="2.60.270.30">
    <property type="entry name" value="Vibrio parahaemolyticus thermostable direct hemolysin"/>
    <property type="match status" value="1"/>
</dbReference>
<comment type="caution">
    <text evidence="1">The sequence shown here is derived from an EMBL/GenBank/DDBJ whole genome shotgun (WGS) entry which is preliminary data.</text>
</comment>
<protein>
    <submittedName>
        <fullName evidence="1">Uncharacterized protein</fullName>
    </submittedName>
</protein>
<gene>
    <name evidence="1" type="ORF">GCM10007938_20600</name>
</gene>
<sequence length="83" mass="9677">MVFIPSRSLSNDKTSVYTAKGSRWSASWVSVWLAGKNLSVGIVHGYDNFRKRNYIHWDTDESMREKFGWVLDWVGENKRLPIV</sequence>
<dbReference type="InterPro" id="IPR038689">
    <property type="entry name" value="TDH_sf"/>
</dbReference>